<comment type="function">
    <text evidence="6">Part of a membrane-bound complex that couples electron transfer with translocation of ions across the membrane.</text>
</comment>
<feature type="domain" description="FMN-binding" evidence="7">
    <location>
        <begin position="198"/>
        <end position="272"/>
    </location>
</feature>
<accession>A0A7G9W4L8</accession>
<keyword evidence="9" id="KW-1185">Reference proteome</keyword>
<dbReference type="HAMAP" id="MF_00479">
    <property type="entry name" value="RsxG_RnfG"/>
    <property type="match status" value="1"/>
</dbReference>
<organism evidence="8 9">
    <name type="scientific">Alkalicella caledoniensis</name>
    <dbReference type="NCBI Taxonomy" id="2731377"/>
    <lineage>
        <taxon>Bacteria</taxon>
        <taxon>Bacillati</taxon>
        <taxon>Bacillota</taxon>
        <taxon>Clostridia</taxon>
        <taxon>Eubacteriales</taxon>
        <taxon>Proteinivoracaceae</taxon>
        <taxon>Alkalicella</taxon>
    </lineage>
</organism>
<evidence type="ECO:0000256" key="1">
    <source>
        <dbReference type="ARBA" id="ARBA00022448"/>
    </source>
</evidence>
<comment type="subunit">
    <text evidence="6">The complex is composed of six subunits: RnfA, RnfB, RnfC, RnfD, RnfE and RnfG.</text>
</comment>
<evidence type="ECO:0000256" key="3">
    <source>
        <dbReference type="ARBA" id="ARBA00022630"/>
    </source>
</evidence>
<feature type="modified residue" description="FMN phosphoryl threonine" evidence="6">
    <location>
        <position position="155"/>
    </location>
</feature>
<dbReference type="InterPro" id="IPR010209">
    <property type="entry name" value="Ion_transpt_RnfG/RsxG"/>
</dbReference>
<keyword evidence="6" id="KW-1278">Translocase</keyword>
<gene>
    <name evidence="6" type="primary">rnfG</name>
    <name evidence="8" type="ORF">HYG86_02015</name>
</gene>
<evidence type="ECO:0000256" key="2">
    <source>
        <dbReference type="ARBA" id="ARBA00022553"/>
    </source>
</evidence>
<keyword evidence="5 6" id="KW-0249">Electron transport</keyword>
<comment type="subcellular location">
    <subcellularLocation>
        <location evidence="6">Cell membrane</location>
        <topology evidence="6">Single-pass membrane protein</topology>
    </subcellularLocation>
</comment>
<keyword evidence="4 6" id="KW-0288">FMN</keyword>
<dbReference type="SMART" id="SM00900">
    <property type="entry name" value="FMN_bind"/>
    <property type="match status" value="4"/>
</dbReference>
<evidence type="ECO:0000256" key="4">
    <source>
        <dbReference type="ARBA" id="ARBA00022643"/>
    </source>
</evidence>
<dbReference type="GO" id="GO:0022900">
    <property type="term" value="P:electron transport chain"/>
    <property type="evidence" value="ECO:0007669"/>
    <property type="project" value="UniProtKB-UniRule"/>
</dbReference>
<dbReference type="Pfam" id="PF04205">
    <property type="entry name" value="FMN_bind"/>
    <property type="match status" value="4"/>
</dbReference>
<evidence type="ECO:0000313" key="8">
    <source>
        <dbReference type="EMBL" id="QNO13630.1"/>
    </source>
</evidence>
<protein>
    <recommendedName>
        <fullName evidence="6">Ion-translocating oxidoreductase complex subunit G</fullName>
        <ecNumber evidence="6">7.-.-.-</ecNumber>
    </recommendedName>
    <alternativeName>
        <fullName evidence="6">Rnf electron transport complex subunit G</fullName>
    </alternativeName>
</protein>
<evidence type="ECO:0000313" key="9">
    <source>
        <dbReference type="Proteomes" id="UP000516160"/>
    </source>
</evidence>
<sequence>MNKTIRLIITLALVAALATGLLSVVNNITLPIIEEGNAQRLQEALSDVVDADRFDPIYHEEDEELVLYYEAYKGEELAGYAVEVNAKGYGTQPIKMLVGMNEELQITGVKVLGHSETPGLGDQAFTNSYLEQFLGLGFDDPIAAGEDVDIISGATSSTMGVISGVNGALNVIARELGLITTIDFALVPDGTYEGTGRGFGGNIDVRITIAGGELTEIEVLNHSESPGYSDPAFANLPDRIIEEQSIEVDAVSGATATSMGIMDAVRNAVSEFFGGDQEEPLEPVVLSEVANGRYRGEGEGFKSQIVVEVVVIDGVITELEVISHDDSADYASIGINRIKERLVDSNTLDVDTTTTATFTSKGVLAAVENALRGEPIIDLSAIPNGSYTGTAEGFMGPITVEVTVQDGVITDINYVSMADETPEYASTAKKAMTEKLVGSESLDVDTSTGATFTSKGIVDAIKNALAGQ</sequence>
<proteinExistence type="inferred from homology"/>
<dbReference type="Gene3D" id="3.90.1010.20">
    <property type="match status" value="3"/>
</dbReference>
<dbReference type="InterPro" id="IPR007329">
    <property type="entry name" value="FMN-bd"/>
</dbReference>
<comment type="cofactor">
    <cofactor evidence="6">
        <name>FMN</name>
        <dbReference type="ChEBI" id="CHEBI:58210"/>
    </cofactor>
</comment>
<evidence type="ECO:0000259" key="7">
    <source>
        <dbReference type="SMART" id="SM00900"/>
    </source>
</evidence>
<name>A0A7G9W4L8_ALKCA</name>
<keyword evidence="2 6" id="KW-0597">Phosphoprotein</keyword>
<feature type="domain" description="FMN-binding" evidence="7">
    <location>
        <begin position="88"/>
        <end position="172"/>
    </location>
</feature>
<dbReference type="Proteomes" id="UP000516160">
    <property type="component" value="Chromosome"/>
</dbReference>
<keyword evidence="6" id="KW-1133">Transmembrane helix</keyword>
<dbReference type="GO" id="GO:0005886">
    <property type="term" value="C:plasma membrane"/>
    <property type="evidence" value="ECO:0007669"/>
    <property type="project" value="UniProtKB-SubCell"/>
</dbReference>
<comment type="similarity">
    <text evidence="6">Belongs to the RnfG family.</text>
</comment>
<dbReference type="RefSeq" id="WP_213167297.1">
    <property type="nucleotide sequence ID" value="NZ_CP058559.1"/>
</dbReference>
<dbReference type="KEGG" id="acae:HYG86_02015"/>
<evidence type="ECO:0000256" key="5">
    <source>
        <dbReference type="ARBA" id="ARBA00022982"/>
    </source>
</evidence>
<feature type="domain" description="FMN-binding" evidence="7">
    <location>
        <begin position="393"/>
        <end position="468"/>
    </location>
</feature>
<dbReference type="GO" id="GO:0010181">
    <property type="term" value="F:FMN binding"/>
    <property type="evidence" value="ECO:0007669"/>
    <property type="project" value="InterPro"/>
</dbReference>
<keyword evidence="6" id="KW-0472">Membrane</keyword>
<dbReference type="EMBL" id="CP058559">
    <property type="protein sequence ID" value="QNO13630.1"/>
    <property type="molecule type" value="Genomic_DNA"/>
</dbReference>
<keyword evidence="1 6" id="KW-0813">Transport</keyword>
<keyword evidence="6" id="KW-0812">Transmembrane</keyword>
<dbReference type="AlphaFoldDB" id="A0A7G9W4L8"/>
<evidence type="ECO:0000256" key="6">
    <source>
        <dbReference type="HAMAP-Rule" id="MF_00479"/>
    </source>
</evidence>
<reference evidence="8 9" key="1">
    <citation type="submission" date="2020-07" db="EMBL/GenBank/DDBJ databases">
        <title>Alkalicella. sp. LB2 genome.</title>
        <authorList>
            <person name="Postec A."/>
            <person name="Quemeneur M."/>
        </authorList>
    </citation>
    <scope>NUCLEOTIDE SEQUENCE [LARGE SCALE GENOMIC DNA]</scope>
    <source>
        <strain evidence="8 9">LB2</strain>
    </source>
</reference>
<dbReference type="PANTHER" id="PTHR36118:SF1">
    <property type="entry name" value="ION-TRANSLOCATING OXIDOREDUCTASE COMPLEX SUBUNIT G"/>
    <property type="match status" value="1"/>
</dbReference>
<feature type="domain" description="FMN-binding" evidence="7">
    <location>
        <begin position="300"/>
        <end position="374"/>
    </location>
</feature>
<keyword evidence="6" id="KW-1003">Cell membrane</keyword>
<dbReference type="GO" id="GO:0009055">
    <property type="term" value="F:electron transfer activity"/>
    <property type="evidence" value="ECO:0007669"/>
    <property type="project" value="InterPro"/>
</dbReference>
<keyword evidence="3 6" id="KW-0285">Flavoprotein</keyword>
<dbReference type="EC" id="7.-.-.-" evidence="6"/>
<dbReference type="PANTHER" id="PTHR36118">
    <property type="entry name" value="ION-TRANSLOCATING OXIDOREDUCTASE COMPLEX SUBUNIT G"/>
    <property type="match status" value="1"/>
</dbReference>